<feature type="domain" description="RRM" evidence="5">
    <location>
        <begin position="54"/>
        <end position="124"/>
    </location>
</feature>
<evidence type="ECO:0000256" key="3">
    <source>
        <dbReference type="ARBA" id="ARBA00023242"/>
    </source>
</evidence>
<proteinExistence type="predicted"/>
<dbReference type="InterPro" id="IPR000504">
    <property type="entry name" value="RRM_dom"/>
</dbReference>
<dbReference type="EMBL" id="QGKX02001347">
    <property type="protein sequence ID" value="KAF3523538.1"/>
    <property type="molecule type" value="Genomic_DNA"/>
</dbReference>
<dbReference type="InterPro" id="IPR035979">
    <property type="entry name" value="RBD_domain_sf"/>
</dbReference>
<gene>
    <name evidence="6" type="ORF">F2Q69_00050567</name>
</gene>
<dbReference type="PROSITE" id="PS50102">
    <property type="entry name" value="RRM"/>
    <property type="match status" value="1"/>
</dbReference>
<sequence length="124" mass="12946">MAAAVASGIAPTTAMVDQVIPNQPAVTVASPPHATQVAAVAAAAAEALQTHPNSSLYVGDLDQTVNEAHLLDLFNQVAPVQTVRVCRDLTRRSLGYAYVNFANPDDGTLTTPVLKLISIIIATR</sequence>
<dbReference type="AlphaFoldDB" id="A0A8S9PQJ3"/>
<dbReference type="GO" id="GO:0005654">
    <property type="term" value="C:nucleoplasm"/>
    <property type="evidence" value="ECO:0007669"/>
    <property type="project" value="UniProtKB-SubCell"/>
</dbReference>
<dbReference type="Gene3D" id="3.30.70.330">
    <property type="match status" value="1"/>
</dbReference>
<dbReference type="Pfam" id="PF00076">
    <property type="entry name" value="RRM_1"/>
    <property type="match status" value="1"/>
</dbReference>
<dbReference type="GO" id="GO:0003723">
    <property type="term" value="F:RNA binding"/>
    <property type="evidence" value="ECO:0007669"/>
    <property type="project" value="UniProtKB-UniRule"/>
</dbReference>
<dbReference type="Proteomes" id="UP000712600">
    <property type="component" value="Unassembled WGS sequence"/>
</dbReference>
<dbReference type="InterPro" id="IPR012677">
    <property type="entry name" value="Nucleotide-bd_a/b_plait_sf"/>
</dbReference>
<evidence type="ECO:0000259" key="5">
    <source>
        <dbReference type="PROSITE" id="PS50102"/>
    </source>
</evidence>
<dbReference type="PANTHER" id="PTHR13798:SF11">
    <property type="entry name" value="RNA-BINDING PROTEIN 7-RELATED"/>
    <property type="match status" value="1"/>
</dbReference>
<name>A0A8S9PQJ3_BRACR</name>
<organism evidence="6 7">
    <name type="scientific">Brassica cretica</name>
    <name type="common">Mustard</name>
    <dbReference type="NCBI Taxonomy" id="69181"/>
    <lineage>
        <taxon>Eukaryota</taxon>
        <taxon>Viridiplantae</taxon>
        <taxon>Streptophyta</taxon>
        <taxon>Embryophyta</taxon>
        <taxon>Tracheophyta</taxon>
        <taxon>Spermatophyta</taxon>
        <taxon>Magnoliopsida</taxon>
        <taxon>eudicotyledons</taxon>
        <taxon>Gunneridae</taxon>
        <taxon>Pentapetalae</taxon>
        <taxon>rosids</taxon>
        <taxon>malvids</taxon>
        <taxon>Brassicales</taxon>
        <taxon>Brassicaceae</taxon>
        <taxon>Brassiceae</taxon>
        <taxon>Brassica</taxon>
    </lineage>
</organism>
<reference evidence="6" key="1">
    <citation type="submission" date="2019-12" db="EMBL/GenBank/DDBJ databases">
        <title>Genome sequencing and annotation of Brassica cretica.</title>
        <authorList>
            <person name="Studholme D.J."/>
            <person name="Sarris P."/>
        </authorList>
    </citation>
    <scope>NUCLEOTIDE SEQUENCE</scope>
    <source>
        <strain evidence="6">PFS-109/04</strain>
        <tissue evidence="6">Leaf</tissue>
    </source>
</reference>
<dbReference type="SUPFAM" id="SSF54928">
    <property type="entry name" value="RNA-binding domain, RBD"/>
    <property type="match status" value="1"/>
</dbReference>
<evidence type="ECO:0000256" key="2">
    <source>
        <dbReference type="ARBA" id="ARBA00022884"/>
    </source>
</evidence>
<accession>A0A8S9PQJ3</accession>
<dbReference type="InterPro" id="IPR052285">
    <property type="entry name" value="NEXT_complex_subunit"/>
</dbReference>
<evidence type="ECO:0000313" key="6">
    <source>
        <dbReference type="EMBL" id="KAF3523538.1"/>
    </source>
</evidence>
<evidence type="ECO:0000313" key="7">
    <source>
        <dbReference type="Proteomes" id="UP000712600"/>
    </source>
</evidence>
<keyword evidence="3" id="KW-0539">Nucleus</keyword>
<evidence type="ECO:0000256" key="1">
    <source>
        <dbReference type="ARBA" id="ARBA00004642"/>
    </source>
</evidence>
<dbReference type="PANTHER" id="PTHR13798">
    <property type="entry name" value="RNA BINDING MOTIF RBM PROTEIN -RELATED"/>
    <property type="match status" value="1"/>
</dbReference>
<protein>
    <recommendedName>
        <fullName evidence="5">RRM domain-containing protein</fullName>
    </recommendedName>
</protein>
<comment type="caution">
    <text evidence="6">The sequence shown here is derived from an EMBL/GenBank/DDBJ whole genome shotgun (WGS) entry which is preliminary data.</text>
</comment>
<evidence type="ECO:0000256" key="4">
    <source>
        <dbReference type="PROSITE-ProRule" id="PRU00176"/>
    </source>
</evidence>
<keyword evidence="2 4" id="KW-0694">RNA-binding</keyword>
<dbReference type="SMART" id="SM00360">
    <property type="entry name" value="RRM"/>
    <property type="match status" value="1"/>
</dbReference>
<comment type="subcellular location">
    <subcellularLocation>
        <location evidence="1">Nucleus</location>
        <location evidence="1">Nucleoplasm</location>
    </subcellularLocation>
</comment>